<gene>
    <name evidence="1" type="ORF">BC742_1957</name>
</gene>
<reference evidence="1 2" key="1">
    <citation type="submission" date="2018-10" db="EMBL/GenBank/DDBJ databases">
        <title>Genomic Encyclopedia of Archaeal and Bacterial Type Strains, Phase II (KMG-II): from individual species to whole genera.</title>
        <authorList>
            <person name="Goeker M."/>
        </authorList>
    </citation>
    <scope>NUCLEOTIDE SEQUENCE [LARGE SCALE GENOMIC DNA]</scope>
    <source>
        <strain evidence="1 2">NSB1</strain>
    </source>
</reference>
<protein>
    <submittedName>
        <fullName evidence="1">Uncharacterized protein</fullName>
    </submittedName>
</protein>
<dbReference type="Gene3D" id="2.40.128.510">
    <property type="entry name" value="Protein of unknown function DUF4738"/>
    <property type="match status" value="1"/>
</dbReference>
<evidence type="ECO:0000313" key="1">
    <source>
        <dbReference type="EMBL" id="RKT50997.1"/>
    </source>
</evidence>
<dbReference type="Proteomes" id="UP000269493">
    <property type="component" value="Unassembled WGS sequence"/>
</dbReference>
<proteinExistence type="predicted"/>
<name>A0A495VQT9_9BACT</name>
<dbReference type="EMBL" id="RBXN01000006">
    <property type="protein sequence ID" value="RKT50997.1"/>
    <property type="molecule type" value="Genomic_DNA"/>
</dbReference>
<accession>A0A495VQT9</accession>
<comment type="caution">
    <text evidence="1">The sequence shown here is derived from an EMBL/GenBank/DDBJ whole genome shotgun (WGS) entry which is preliminary data.</text>
</comment>
<dbReference type="AlphaFoldDB" id="A0A495VQT9"/>
<organism evidence="1 2">
    <name type="scientific">Coprobacter fastidiosus NSB1 = JCM 33896</name>
    <dbReference type="NCBI Taxonomy" id="1349822"/>
    <lineage>
        <taxon>Bacteria</taxon>
        <taxon>Pseudomonadati</taxon>
        <taxon>Bacteroidota</taxon>
        <taxon>Bacteroidia</taxon>
        <taxon>Bacteroidales</taxon>
        <taxon>Barnesiellaceae</taxon>
        <taxon>Coprobacter</taxon>
    </lineage>
</organism>
<keyword evidence="2" id="KW-1185">Reference proteome</keyword>
<sequence length="33" mass="3856">MPDTDICYWFELSISNKGNIEIKDTTSDEDEDM</sequence>
<evidence type="ECO:0000313" key="2">
    <source>
        <dbReference type="Proteomes" id="UP000269493"/>
    </source>
</evidence>